<gene>
    <name evidence="1" type="ORF">RhiirA4_457720</name>
</gene>
<proteinExistence type="predicted"/>
<protein>
    <submittedName>
        <fullName evidence="1">Uncharacterized protein</fullName>
    </submittedName>
</protein>
<keyword evidence="2" id="KW-1185">Reference proteome</keyword>
<dbReference type="Proteomes" id="UP000234323">
    <property type="component" value="Unassembled WGS sequence"/>
</dbReference>
<evidence type="ECO:0000313" key="2">
    <source>
        <dbReference type="Proteomes" id="UP000234323"/>
    </source>
</evidence>
<organism evidence="1 2">
    <name type="scientific">Rhizophagus irregularis</name>
    <dbReference type="NCBI Taxonomy" id="588596"/>
    <lineage>
        <taxon>Eukaryota</taxon>
        <taxon>Fungi</taxon>
        <taxon>Fungi incertae sedis</taxon>
        <taxon>Mucoromycota</taxon>
        <taxon>Glomeromycotina</taxon>
        <taxon>Glomeromycetes</taxon>
        <taxon>Glomerales</taxon>
        <taxon>Glomeraceae</taxon>
        <taxon>Rhizophagus</taxon>
    </lineage>
</organism>
<dbReference type="EMBL" id="LLXI01000268">
    <property type="protein sequence ID" value="PKY43668.1"/>
    <property type="molecule type" value="Genomic_DNA"/>
</dbReference>
<dbReference type="AlphaFoldDB" id="A0A2I1GAM1"/>
<sequence>MNRFKVPMQTKSKDKFVDAQSEPLLTIPKMKEEHEELDNLNETFSKRLDKENKISSLLEEMKKNIEDKDKINEIEKKIFWTTLGFD</sequence>
<evidence type="ECO:0000313" key="1">
    <source>
        <dbReference type="EMBL" id="PKY43668.1"/>
    </source>
</evidence>
<name>A0A2I1GAM1_9GLOM</name>
<comment type="caution">
    <text evidence="1">The sequence shown here is derived from an EMBL/GenBank/DDBJ whole genome shotgun (WGS) entry which is preliminary data.</text>
</comment>
<accession>A0A2I1GAM1</accession>
<reference evidence="1 2" key="1">
    <citation type="submission" date="2015-10" db="EMBL/GenBank/DDBJ databases">
        <title>Genome analyses suggest a sexual origin of heterokaryosis in a supposedly ancient asexual fungus.</title>
        <authorList>
            <person name="Ropars J."/>
            <person name="Sedzielewska K."/>
            <person name="Noel J."/>
            <person name="Charron P."/>
            <person name="Farinelli L."/>
            <person name="Marton T."/>
            <person name="Kruger M."/>
            <person name="Pelin A."/>
            <person name="Brachmann A."/>
            <person name="Corradi N."/>
        </authorList>
    </citation>
    <scope>NUCLEOTIDE SEQUENCE [LARGE SCALE GENOMIC DNA]</scope>
    <source>
        <strain evidence="1 2">A4</strain>
    </source>
</reference>